<reference evidence="1" key="1">
    <citation type="submission" date="2020-10" db="EMBL/GenBank/DDBJ databases">
        <authorList>
            <person name="Castelo-Branco R."/>
            <person name="Eusebio N."/>
            <person name="Adriana R."/>
            <person name="Vieira A."/>
            <person name="Brugerolle De Fraissinette N."/>
            <person name="Rezende De Castro R."/>
            <person name="Schneider M.P."/>
            <person name="Vasconcelos V."/>
            <person name="Leao P.N."/>
        </authorList>
    </citation>
    <scope>NUCLEOTIDE SEQUENCE</scope>
    <source>
        <strain evidence="1">LEGE 04289</strain>
    </source>
</reference>
<accession>A0ACC5Q789</accession>
<sequence>MKERITTLLFLMVIFSIFFRACGGTTTSTSSTEQEKTECEEFAERVTKNSGGSKYSLIKSCEKEKERSQWENDYEGSLQKLKEKNR</sequence>
<comment type="caution">
    <text evidence="1">The sequence shown here is derived from an EMBL/GenBank/DDBJ whole genome shotgun (WGS) entry which is preliminary data.</text>
</comment>
<name>A0ACC5Q789_DOLFA</name>
<dbReference type="Proteomes" id="UP000597867">
    <property type="component" value="Unassembled WGS sequence"/>
</dbReference>
<proteinExistence type="predicted"/>
<organism evidence="1 2">
    <name type="scientific">Dolichospermum flos-aquae LEGE 04289</name>
    <dbReference type="NCBI Taxonomy" id="1828708"/>
    <lineage>
        <taxon>Bacteria</taxon>
        <taxon>Bacillati</taxon>
        <taxon>Cyanobacteriota</taxon>
        <taxon>Cyanophyceae</taxon>
        <taxon>Nostocales</taxon>
        <taxon>Aphanizomenonaceae</taxon>
        <taxon>Dolichospermum</taxon>
    </lineage>
</organism>
<protein>
    <submittedName>
        <fullName evidence="1">Uncharacterized protein</fullName>
    </submittedName>
</protein>
<evidence type="ECO:0000313" key="2">
    <source>
        <dbReference type="Proteomes" id="UP000597867"/>
    </source>
</evidence>
<keyword evidence="2" id="KW-1185">Reference proteome</keyword>
<evidence type="ECO:0000313" key="1">
    <source>
        <dbReference type="EMBL" id="MBE9220612.1"/>
    </source>
</evidence>
<dbReference type="EMBL" id="JADEWF010000079">
    <property type="protein sequence ID" value="MBE9220612.1"/>
    <property type="molecule type" value="Genomic_DNA"/>
</dbReference>
<gene>
    <name evidence="1" type="ORF">IQ222_17885</name>
</gene>